<dbReference type="Proteomes" id="UP001279734">
    <property type="component" value="Unassembled WGS sequence"/>
</dbReference>
<evidence type="ECO:0000256" key="1">
    <source>
        <dbReference type="SAM" id="MobiDB-lite"/>
    </source>
</evidence>
<organism evidence="2 3">
    <name type="scientific">Nepenthes gracilis</name>
    <name type="common">Slender pitcher plant</name>
    <dbReference type="NCBI Taxonomy" id="150966"/>
    <lineage>
        <taxon>Eukaryota</taxon>
        <taxon>Viridiplantae</taxon>
        <taxon>Streptophyta</taxon>
        <taxon>Embryophyta</taxon>
        <taxon>Tracheophyta</taxon>
        <taxon>Spermatophyta</taxon>
        <taxon>Magnoliopsida</taxon>
        <taxon>eudicotyledons</taxon>
        <taxon>Gunneridae</taxon>
        <taxon>Pentapetalae</taxon>
        <taxon>Caryophyllales</taxon>
        <taxon>Nepenthaceae</taxon>
        <taxon>Nepenthes</taxon>
    </lineage>
</organism>
<feature type="compositionally biased region" description="Basic residues" evidence="1">
    <location>
        <begin position="146"/>
        <end position="155"/>
    </location>
</feature>
<feature type="region of interest" description="Disordered" evidence="1">
    <location>
        <begin position="136"/>
        <end position="181"/>
    </location>
</feature>
<evidence type="ECO:0000313" key="2">
    <source>
        <dbReference type="EMBL" id="GMH28255.1"/>
    </source>
</evidence>
<dbReference type="EMBL" id="BSYO01000034">
    <property type="protein sequence ID" value="GMH28255.1"/>
    <property type="molecule type" value="Genomic_DNA"/>
</dbReference>
<dbReference type="AlphaFoldDB" id="A0AAD3TER7"/>
<gene>
    <name evidence="2" type="ORF">Nepgr_030098</name>
</gene>
<sequence>MLMILQPTTTALALEEDAAVMRNNMKPETSALDTGSQYRLKANLLQHNTARLTNPRNQRISQQPHNTLNHPLQHQPQCTNPRSLHLGSVSAISTLHIERHMMIHATLARKSRKIHPLRGEKQQNSYHALVIRSLASTKKANESPSHKRQQQHKVGPKSDERSKTRASEAKEGDPSQKIPHQ</sequence>
<keyword evidence="3" id="KW-1185">Reference proteome</keyword>
<reference evidence="2" key="1">
    <citation type="submission" date="2023-05" db="EMBL/GenBank/DDBJ databases">
        <title>Nepenthes gracilis genome sequencing.</title>
        <authorList>
            <person name="Fukushima K."/>
        </authorList>
    </citation>
    <scope>NUCLEOTIDE SEQUENCE</scope>
    <source>
        <strain evidence="2">SING2019-196</strain>
    </source>
</reference>
<proteinExistence type="predicted"/>
<feature type="compositionally biased region" description="Basic and acidic residues" evidence="1">
    <location>
        <begin position="156"/>
        <end position="174"/>
    </location>
</feature>
<name>A0AAD3TER7_NEPGR</name>
<accession>A0AAD3TER7</accession>
<evidence type="ECO:0000313" key="3">
    <source>
        <dbReference type="Proteomes" id="UP001279734"/>
    </source>
</evidence>
<protein>
    <submittedName>
        <fullName evidence="2">Uncharacterized protein</fullName>
    </submittedName>
</protein>
<comment type="caution">
    <text evidence="2">The sequence shown here is derived from an EMBL/GenBank/DDBJ whole genome shotgun (WGS) entry which is preliminary data.</text>
</comment>